<dbReference type="VEuPathDB" id="VectorBase:ISCW006259"/>
<keyword evidence="2" id="KW-1185">Reference proteome</keyword>
<sequence length="119" mass="13213">RRQSRSGATAAAESGRRRALMAGKRVRGPPLPPPPPPCIPFQNKYKHSCSNSQSGSIKSASSRRSPFLYVCYHPLNQSPSDPTRLAAVGLNVKRSIINWPFRLIPPPPPPREFFCFLFS</sequence>
<dbReference type="EnsemblMetazoa" id="ISCW006259-RA">
    <property type="protein sequence ID" value="ISCW006259-PA"/>
    <property type="gene ID" value="ISCW006259"/>
</dbReference>
<reference evidence="1" key="2">
    <citation type="submission" date="2020-05" db="UniProtKB">
        <authorList>
            <consortium name="EnsemblMetazoa"/>
        </authorList>
    </citation>
    <scope>IDENTIFICATION</scope>
    <source>
        <strain evidence="1">wikel</strain>
    </source>
</reference>
<reference evidence="2" key="1">
    <citation type="submission" date="2008-03" db="EMBL/GenBank/DDBJ databases">
        <title>Annotation of Ixodes scapularis.</title>
        <authorList>
            <consortium name="Ixodes scapularis Genome Project Consortium"/>
            <person name="Caler E."/>
            <person name="Hannick L.I."/>
            <person name="Bidwell S."/>
            <person name="Joardar V."/>
            <person name="Thiagarajan M."/>
            <person name="Amedeo P."/>
            <person name="Galinsky K.J."/>
            <person name="Schobel S."/>
            <person name="Inman J."/>
            <person name="Hostetler J."/>
            <person name="Miller J."/>
            <person name="Hammond M."/>
            <person name="Megy K."/>
            <person name="Lawson D."/>
            <person name="Kodira C."/>
            <person name="Sutton G."/>
            <person name="Meyer J."/>
            <person name="Hill C.A."/>
            <person name="Birren B."/>
            <person name="Nene V."/>
            <person name="Collins F."/>
            <person name="Alarcon-Chaidez F."/>
            <person name="Wikel S."/>
            <person name="Strausberg R."/>
        </authorList>
    </citation>
    <scope>NUCLEOTIDE SEQUENCE [LARGE SCALE GENOMIC DNA]</scope>
    <source>
        <strain evidence="2">Wikel</strain>
    </source>
</reference>
<protein>
    <submittedName>
        <fullName evidence="1">Uncharacterized protein</fullName>
    </submittedName>
</protein>
<evidence type="ECO:0000313" key="2">
    <source>
        <dbReference type="Proteomes" id="UP000001555"/>
    </source>
</evidence>
<dbReference type="AlphaFoldDB" id="A0A1S4KYP9"/>
<name>A0A1S4KYP9_IXOSC</name>
<dbReference type="EMBL" id="ABJB010735209">
    <property type="status" value="NOT_ANNOTATED_CDS"/>
    <property type="molecule type" value="Genomic_DNA"/>
</dbReference>
<accession>A0A1S4KYP9</accession>
<evidence type="ECO:0000313" key="1">
    <source>
        <dbReference type="EnsemblMetazoa" id="ISCW006259-PA"/>
    </source>
</evidence>
<organism evidence="1 2">
    <name type="scientific">Ixodes scapularis</name>
    <name type="common">Black-legged tick</name>
    <name type="synonym">Deer tick</name>
    <dbReference type="NCBI Taxonomy" id="6945"/>
    <lineage>
        <taxon>Eukaryota</taxon>
        <taxon>Metazoa</taxon>
        <taxon>Ecdysozoa</taxon>
        <taxon>Arthropoda</taxon>
        <taxon>Chelicerata</taxon>
        <taxon>Arachnida</taxon>
        <taxon>Acari</taxon>
        <taxon>Parasitiformes</taxon>
        <taxon>Ixodida</taxon>
        <taxon>Ixodoidea</taxon>
        <taxon>Ixodidae</taxon>
        <taxon>Ixodinae</taxon>
        <taxon>Ixodes</taxon>
    </lineage>
</organism>
<dbReference type="InParanoid" id="A0A1S4KYP9"/>
<proteinExistence type="predicted"/>
<dbReference type="Proteomes" id="UP000001555">
    <property type="component" value="Unassembled WGS sequence"/>
</dbReference>